<protein>
    <submittedName>
        <fullName evidence="1">Uncharacterized protein</fullName>
    </submittedName>
</protein>
<dbReference type="Proteomes" id="UP001320420">
    <property type="component" value="Unassembled WGS sequence"/>
</dbReference>
<organism evidence="1 2">
    <name type="scientific">Diatrype stigma</name>
    <dbReference type="NCBI Taxonomy" id="117547"/>
    <lineage>
        <taxon>Eukaryota</taxon>
        <taxon>Fungi</taxon>
        <taxon>Dikarya</taxon>
        <taxon>Ascomycota</taxon>
        <taxon>Pezizomycotina</taxon>
        <taxon>Sordariomycetes</taxon>
        <taxon>Xylariomycetidae</taxon>
        <taxon>Xylariales</taxon>
        <taxon>Diatrypaceae</taxon>
        <taxon>Diatrype</taxon>
    </lineage>
</organism>
<dbReference type="EMBL" id="JAKJXP020000021">
    <property type="protein sequence ID" value="KAK7754339.1"/>
    <property type="molecule type" value="Genomic_DNA"/>
</dbReference>
<reference evidence="1 2" key="1">
    <citation type="submission" date="2024-02" db="EMBL/GenBank/DDBJ databases">
        <title>De novo assembly and annotation of 12 fungi associated with fruit tree decline syndrome in Ontario, Canada.</title>
        <authorList>
            <person name="Sulman M."/>
            <person name="Ellouze W."/>
            <person name="Ilyukhin E."/>
        </authorList>
    </citation>
    <scope>NUCLEOTIDE SEQUENCE [LARGE SCALE GENOMIC DNA]</scope>
    <source>
        <strain evidence="1 2">M11/M66-122</strain>
    </source>
</reference>
<dbReference type="AlphaFoldDB" id="A0AAN9YU32"/>
<name>A0AAN9YU32_9PEZI</name>
<sequence>MAGTKKTIFWHGQKKHNAGSACAKDQMTGSKVACSHKGCPVRLPRSAGLSVPAISEMALPGVSTYKFVDSSGKSEFRKKQGAAAKKTAGKDRHL</sequence>
<gene>
    <name evidence="1" type="ORF">SLS62_003632</name>
</gene>
<proteinExistence type="predicted"/>
<evidence type="ECO:0000313" key="2">
    <source>
        <dbReference type="Proteomes" id="UP001320420"/>
    </source>
</evidence>
<evidence type="ECO:0000313" key="1">
    <source>
        <dbReference type="EMBL" id="KAK7754339.1"/>
    </source>
</evidence>
<keyword evidence="2" id="KW-1185">Reference proteome</keyword>
<comment type="caution">
    <text evidence="1">The sequence shown here is derived from an EMBL/GenBank/DDBJ whole genome shotgun (WGS) entry which is preliminary data.</text>
</comment>
<accession>A0AAN9YU32</accession>